<protein>
    <recommendedName>
        <fullName evidence="4">CHRD domain-containing protein</fullName>
    </recommendedName>
</protein>
<feature type="signal peptide" evidence="1">
    <location>
        <begin position="1"/>
        <end position="24"/>
    </location>
</feature>
<keyword evidence="1" id="KW-0732">Signal</keyword>
<keyword evidence="3" id="KW-1185">Reference proteome</keyword>
<dbReference type="RefSeq" id="WP_060859268.1">
    <property type="nucleotide sequence ID" value="NZ_LIRB01000099.1"/>
</dbReference>
<dbReference type="AlphaFoldDB" id="A0A132UAU0"/>
<reference evidence="2 3" key="1">
    <citation type="submission" date="2015-08" db="EMBL/GenBank/DDBJ databases">
        <title>Genomes of Paenibacillus riograndensis.</title>
        <authorList>
            <person name="Sant'Anna F.H."/>
            <person name="Souza R."/>
            <person name="Ambrosini A."/>
            <person name="Bach E."/>
            <person name="Fernandes G."/>
            <person name="Balsanelli E."/>
            <person name="Baura V.A."/>
            <person name="Pedrosa F.O."/>
            <person name="Souza E.M."/>
            <person name="Passaglia L."/>
        </authorList>
    </citation>
    <scope>NUCLEOTIDE SEQUENCE [LARGE SCALE GENOMIC DNA]</scope>
    <source>
        <strain evidence="2 3">CAS34</strain>
    </source>
</reference>
<feature type="chain" id="PRO_5007454564" description="CHRD domain-containing protein" evidence="1">
    <location>
        <begin position="25"/>
        <end position="123"/>
    </location>
</feature>
<dbReference type="OrthoDB" id="2666825at2"/>
<proteinExistence type="predicted"/>
<sequence>MSKRWFAFLVCLLSILLFSSLAVADKNESIYEISGRVKLENMENMVNMQMSIVIHYFDPNNQLVGQYGMEYKQNTMDWVKLSGILNVPTNATTARIHFHMNSTGEHGKGTAYVDDTALVLVGI</sequence>
<organism evidence="2 3">
    <name type="scientific">Paenibacillus riograndensis</name>
    <dbReference type="NCBI Taxonomy" id="483937"/>
    <lineage>
        <taxon>Bacteria</taxon>
        <taxon>Bacillati</taxon>
        <taxon>Bacillota</taxon>
        <taxon>Bacilli</taxon>
        <taxon>Bacillales</taxon>
        <taxon>Paenibacillaceae</taxon>
        <taxon>Paenibacillus</taxon>
        <taxon>Paenibacillus sonchi group</taxon>
    </lineage>
</organism>
<name>A0A132UAU0_9BACL</name>
<dbReference type="Gene3D" id="2.60.120.260">
    <property type="entry name" value="Galactose-binding domain-like"/>
    <property type="match status" value="1"/>
</dbReference>
<comment type="caution">
    <text evidence="2">The sequence shown here is derived from an EMBL/GenBank/DDBJ whole genome shotgun (WGS) entry which is preliminary data.</text>
</comment>
<dbReference type="Proteomes" id="UP000070475">
    <property type="component" value="Unassembled WGS sequence"/>
</dbReference>
<evidence type="ECO:0000313" key="3">
    <source>
        <dbReference type="Proteomes" id="UP000070475"/>
    </source>
</evidence>
<dbReference type="EMBL" id="LIRB01000099">
    <property type="protein sequence ID" value="KWX80496.1"/>
    <property type="molecule type" value="Genomic_DNA"/>
</dbReference>
<evidence type="ECO:0000256" key="1">
    <source>
        <dbReference type="SAM" id="SignalP"/>
    </source>
</evidence>
<evidence type="ECO:0000313" key="2">
    <source>
        <dbReference type="EMBL" id="KWX80496.1"/>
    </source>
</evidence>
<evidence type="ECO:0008006" key="4">
    <source>
        <dbReference type="Google" id="ProtNLM"/>
    </source>
</evidence>
<accession>A0A132UAU0</accession>
<gene>
    <name evidence="2" type="ORF">AMQ84_03395</name>
</gene>